<dbReference type="AlphaFoldDB" id="A0A7S7SIX7"/>
<name>A0A7S7SIX7_PALFE</name>
<protein>
    <submittedName>
        <fullName evidence="2">Uncharacterized protein</fullName>
    </submittedName>
</protein>
<dbReference type="RefSeq" id="WP_194448243.1">
    <property type="nucleotide sequence ID" value="NZ_CP063849.1"/>
</dbReference>
<dbReference type="KEGG" id="pfer:IRI77_27805"/>
<keyword evidence="1" id="KW-0732">Signal</keyword>
<proteinExistence type="predicted"/>
<accession>A0A7S7SIX7</accession>
<feature type="chain" id="PRO_5033026333" evidence="1">
    <location>
        <begin position="23"/>
        <end position="177"/>
    </location>
</feature>
<dbReference type="Proteomes" id="UP000593892">
    <property type="component" value="Chromosome"/>
</dbReference>
<evidence type="ECO:0000313" key="2">
    <source>
        <dbReference type="EMBL" id="QOY86574.1"/>
    </source>
</evidence>
<gene>
    <name evidence="2" type="ORF">IRI77_27805</name>
</gene>
<organism evidence="2 3">
    <name type="scientific">Paludibaculum fermentans</name>
    <dbReference type="NCBI Taxonomy" id="1473598"/>
    <lineage>
        <taxon>Bacteria</taxon>
        <taxon>Pseudomonadati</taxon>
        <taxon>Acidobacteriota</taxon>
        <taxon>Terriglobia</taxon>
        <taxon>Bryobacterales</taxon>
        <taxon>Bryobacteraceae</taxon>
        <taxon>Paludibaculum</taxon>
    </lineage>
</organism>
<evidence type="ECO:0000313" key="3">
    <source>
        <dbReference type="Proteomes" id="UP000593892"/>
    </source>
</evidence>
<dbReference type="EMBL" id="CP063849">
    <property type="protein sequence ID" value="QOY86574.1"/>
    <property type="molecule type" value="Genomic_DNA"/>
</dbReference>
<keyword evidence="3" id="KW-1185">Reference proteome</keyword>
<feature type="signal peptide" evidence="1">
    <location>
        <begin position="1"/>
        <end position="22"/>
    </location>
</feature>
<sequence>MTKRNLVLIAVFALGLGAAADAQQSSGGSVAITGEVEGSIALYFWQDPAGYALNEGGASALVEIGDVSAYGTPNGLLANRFTKGIQSDGFYLSTPFLVQVLRANLPSSTGYTLTAQVGDNDDTMWLIDGNLLSTTPVLISATESYTTKRQHVLMAKFPFTKAAGGLSDTITFTATAN</sequence>
<reference evidence="2 3" key="1">
    <citation type="submission" date="2020-10" db="EMBL/GenBank/DDBJ databases">
        <title>Complete genome sequence of Paludibaculum fermentans P105T, a facultatively anaerobic acidobacterium capable of dissimilatory Fe(III) reduction.</title>
        <authorList>
            <person name="Dedysh S.N."/>
            <person name="Beletsky A.V."/>
            <person name="Kulichevskaya I.S."/>
            <person name="Mardanov A.V."/>
            <person name="Ravin N.V."/>
        </authorList>
    </citation>
    <scope>NUCLEOTIDE SEQUENCE [LARGE SCALE GENOMIC DNA]</scope>
    <source>
        <strain evidence="2 3">P105</strain>
    </source>
</reference>
<evidence type="ECO:0000256" key="1">
    <source>
        <dbReference type="SAM" id="SignalP"/>
    </source>
</evidence>